<evidence type="ECO:0000313" key="8">
    <source>
        <dbReference type="RefSeq" id="XP_004505353.1"/>
    </source>
</evidence>
<dbReference type="InterPro" id="IPR011707">
    <property type="entry name" value="Cu-oxidase-like_N"/>
</dbReference>
<reference evidence="7" key="1">
    <citation type="journal article" date="2013" name="Nat. Biotechnol.">
        <title>Draft genome sequence of chickpea (Cicer arietinum) provides a resource for trait improvement.</title>
        <authorList>
            <person name="Varshney R.K."/>
            <person name="Song C."/>
            <person name="Saxena R.K."/>
            <person name="Azam S."/>
            <person name="Yu S."/>
            <person name="Sharpe A.G."/>
            <person name="Cannon S."/>
            <person name="Baek J."/>
            <person name="Rosen B.D."/>
            <person name="Tar'an B."/>
            <person name="Millan T."/>
            <person name="Zhang X."/>
            <person name="Ramsay L.D."/>
            <person name="Iwata A."/>
            <person name="Wang Y."/>
            <person name="Nelson W."/>
            <person name="Farmer A.D."/>
            <person name="Gaur P.M."/>
            <person name="Soderlund C."/>
            <person name="Penmetsa R.V."/>
            <person name="Xu C."/>
            <person name="Bharti A.K."/>
            <person name="He W."/>
            <person name="Winter P."/>
            <person name="Zhao S."/>
            <person name="Hane J.K."/>
            <person name="Carrasquilla-Garcia N."/>
            <person name="Condie J.A."/>
            <person name="Upadhyaya H.D."/>
            <person name="Luo M.C."/>
            <person name="Thudi M."/>
            <person name="Gowda C.L."/>
            <person name="Singh N.P."/>
            <person name="Lichtenzveig J."/>
            <person name="Gali K.K."/>
            <person name="Rubio J."/>
            <person name="Nadarajan N."/>
            <person name="Dolezel J."/>
            <person name="Bansal K.C."/>
            <person name="Xu X."/>
            <person name="Edwards D."/>
            <person name="Zhang G."/>
            <person name="Kahl G."/>
            <person name="Gil J."/>
            <person name="Singh K.B."/>
            <person name="Datta S.K."/>
            <person name="Jackson S.A."/>
            <person name="Wang J."/>
            <person name="Cook D.R."/>
        </authorList>
    </citation>
    <scope>NUCLEOTIDE SEQUENCE [LARGE SCALE GENOMIC DNA]</scope>
    <source>
        <strain evidence="7">cv. CDC Frontier</strain>
    </source>
</reference>
<dbReference type="RefSeq" id="XP_004505353.1">
    <property type="nucleotide sequence ID" value="XM_004505296.3"/>
</dbReference>
<keyword evidence="7" id="KW-1185">Reference proteome</keyword>
<evidence type="ECO:0000259" key="6">
    <source>
        <dbReference type="Pfam" id="PF07732"/>
    </source>
</evidence>
<dbReference type="PANTHER" id="PTHR11709">
    <property type="entry name" value="MULTI-COPPER OXIDASE"/>
    <property type="match status" value="1"/>
</dbReference>
<dbReference type="eggNOG" id="KOG1263">
    <property type="taxonomic scope" value="Eukaryota"/>
</dbReference>
<evidence type="ECO:0000256" key="1">
    <source>
        <dbReference type="ARBA" id="ARBA00010609"/>
    </source>
</evidence>
<dbReference type="GO" id="GO:0005507">
    <property type="term" value="F:copper ion binding"/>
    <property type="evidence" value="ECO:0007669"/>
    <property type="project" value="InterPro"/>
</dbReference>
<dbReference type="PaxDb" id="3827-XP_004505353.1"/>
<sequence>MARGAILGLMVCLMATAVMGEDPYVYYTWNVTYGTIAPLGTPQQGILINGQFPGPEINGTSNNNIVVNVFNNLDEPLLFTWSGIQQRKNSWQDGTLGTQCPIAPGSNYTYKFQVKDQIGSYFYYPTTGLQRAAGGIGGIRVYSRLLIPVPYADPADEYWVLIGDWFGKSHTTLKKFLDSGRSMGRPDGVHIMGKSNSVEPLYTMESGKTYKYRICNVGLKDTLNFRIQGHSMKLVEMEGSHTVQNMYDSLDVHVGQCYSVLVTADKEPKDYYLVASTRFTKNVLTTTAVIRYSNGVGPASPIIPPAPVGWAWSLNQLRSFRWNLTASAARPNPQGSYHYGQINITRTIKLVNTASRVNGKLRYAINGVSHVDSETPLKLAEYYGVADKVFKYDIISDDPPTVITDITLAPNVINATFRTFIEIILENPTKTIQSYNLDGYSFFAVAVEPGKWTPEKRKNYNLLDGVSRHTIQVFPKSWAAIMLTFDNAGMWNLRSENTENKYLGQQLYISVLSPEFSNRDEYNLPDTQLVCGIVKDLPRPAIKYT</sequence>
<comment type="similarity">
    <text evidence="1">Belongs to the multicopper oxidase family.</text>
</comment>
<dbReference type="Pfam" id="PF07731">
    <property type="entry name" value="Cu-oxidase_2"/>
    <property type="match status" value="1"/>
</dbReference>
<gene>
    <name evidence="8" type="primary">LOC101514053</name>
</gene>
<dbReference type="Gene3D" id="2.60.40.420">
    <property type="entry name" value="Cupredoxins - blue copper proteins"/>
    <property type="match status" value="3"/>
</dbReference>
<dbReference type="GO" id="GO:0016491">
    <property type="term" value="F:oxidoreductase activity"/>
    <property type="evidence" value="ECO:0007669"/>
    <property type="project" value="InterPro"/>
</dbReference>
<dbReference type="Pfam" id="PF00394">
    <property type="entry name" value="Cu-oxidase"/>
    <property type="match status" value="1"/>
</dbReference>
<dbReference type="KEGG" id="cam:101514053"/>
<dbReference type="InterPro" id="IPR001117">
    <property type="entry name" value="Cu-oxidase_2nd"/>
</dbReference>
<dbReference type="InterPro" id="IPR045087">
    <property type="entry name" value="Cu-oxidase_fam"/>
</dbReference>
<reference evidence="8" key="2">
    <citation type="submission" date="2025-08" db="UniProtKB">
        <authorList>
            <consortium name="RefSeq"/>
        </authorList>
    </citation>
    <scope>IDENTIFICATION</scope>
    <source>
        <tissue evidence="8">Etiolated seedlings</tissue>
    </source>
</reference>
<keyword evidence="2" id="KW-0325">Glycoprotein</keyword>
<evidence type="ECO:0000259" key="5">
    <source>
        <dbReference type="Pfam" id="PF07731"/>
    </source>
</evidence>
<proteinExistence type="inferred from homology"/>
<keyword evidence="3" id="KW-0732">Signal</keyword>
<feature type="domain" description="Plastocyanin-like" evidence="6">
    <location>
        <begin position="30"/>
        <end position="144"/>
    </location>
</feature>
<dbReference type="InterPro" id="IPR011706">
    <property type="entry name" value="Cu-oxidase_C"/>
</dbReference>
<organism evidence="7 8">
    <name type="scientific">Cicer arietinum</name>
    <name type="common">Chickpea</name>
    <name type="synonym">Garbanzo</name>
    <dbReference type="NCBI Taxonomy" id="3827"/>
    <lineage>
        <taxon>Eukaryota</taxon>
        <taxon>Viridiplantae</taxon>
        <taxon>Streptophyta</taxon>
        <taxon>Embryophyta</taxon>
        <taxon>Tracheophyta</taxon>
        <taxon>Spermatophyta</taxon>
        <taxon>Magnoliopsida</taxon>
        <taxon>eudicotyledons</taxon>
        <taxon>Gunneridae</taxon>
        <taxon>Pentapetalae</taxon>
        <taxon>rosids</taxon>
        <taxon>fabids</taxon>
        <taxon>Fabales</taxon>
        <taxon>Fabaceae</taxon>
        <taxon>Papilionoideae</taxon>
        <taxon>50 kb inversion clade</taxon>
        <taxon>NPAAA clade</taxon>
        <taxon>Hologalegina</taxon>
        <taxon>IRL clade</taxon>
        <taxon>Cicereae</taxon>
        <taxon>Cicer</taxon>
    </lineage>
</organism>
<feature type="domain" description="Plastocyanin-like" evidence="5">
    <location>
        <begin position="376"/>
        <end position="514"/>
    </location>
</feature>
<feature type="chain" id="PRO_5010215367" evidence="3">
    <location>
        <begin position="21"/>
        <end position="545"/>
    </location>
</feature>
<dbReference type="PANTHER" id="PTHR11709:SF467">
    <property type="entry name" value="L-ASCORBATE OXIDASE-LIKE PROTEIN"/>
    <property type="match status" value="1"/>
</dbReference>
<dbReference type="AlphaFoldDB" id="A0A1S2YIM8"/>
<dbReference type="Proteomes" id="UP000087171">
    <property type="component" value="Chromosome Ca6"/>
</dbReference>
<protein>
    <submittedName>
        <fullName evidence="8">L-ascorbate oxidase homolog</fullName>
    </submittedName>
</protein>
<name>A0A1S2YIM8_CICAR</name>
<dbReference type="Pfam" id="PF07732">
    <property type="entry name" value="Cu-oxidase_3"/>
    <property type="match status" value="1"/>
</dbReference>
<feature type="signal peptide" evidence="3">
    <location>
        <begin position="1"/>
        <end position="20"/>
    </location>
</feature>
<accession>A0A1S2YIM8</accession>
<dbReference type="InterPro" id="IPR008972">
    <property type="entry name" value="Cupredoxin"/>
</dbReference>
<dbReference type="GeneID" id="101514053"/>
<evidence type="ECO:0000256" key="2">
    <source>
        <dbReference type="ARBA" id="ARBA00023180"/>
    </source>
</evidence>
<evidence type="ECO:0000259" key="4">
    <source>
        <dbReference type="Pfam" id="PF00394"/>
    </source>
</evidence>
<dbReference type="OrthoDB" id="2121828at2759"/>
<dbReference type="SUPFAM" id="SSF49503">
    <property type="entry name" value="Cupredoxins"/>
    <property type="match status" value="3"/>
</dbReference>
<evidence type="ECO:0000313" key="7">
    <source>
        <dbReference type="Proteomes" id="UP000087171"/>
    </source>
</evidence>
<feature type="domain" description="Plastocyanin-like" evidence="4">
    <location>
        <begin position="157"/>
        <end position="294"/>
    </location>
</feature>
<dbReference type="STRING" id="3827.A0A1S2YIM8"/>
<evidence type="ECO:0000256" key="3">
    <source>
        <dbReference type="SAM" id="SignalP"/>
    </source>
</evidence>